<dbReference type="InterPro" id="IPR005545">
    <property type="entry name" value="YCII"/>
</dbReference>
<dbReference type="SUPFAM" id="SSF54909">
    <property type="entry name" value="Dimeric alpha+beta barrel"/>
    <property type="match status" value="1"/>
</dbReference>
<dbReference type="PANTHER" id="PTHR37828">
    <property type="entry name" value="GSR2449 PROTEIN"/>
    <property type="match status" value="1"/>
</dbReference>
<evidence type="ECO:0000313" key="3">
    <source>
        <dbReference type="EMBL" id="AFV52117.1"/>
    </source>
</evidence>
<dbReference type="EMBL" id="JX679499">
    <property type="protein sequence ID" value="AFV52117.1"/>
    <property type="molecule type" value="Genomic_DNA"/>
</dbReference>
<accession>K4P0V4</accession>
<dbReference type="Gene3D" id="3.30.70.1060">
    <property type="entry name" value="Dimeric alpha+beta barrel"/>
    <property type="match status" value="1"/>
</dbReference>
<name>K4P0V4_9PSEU</name>
<comment type="similarity">
    <text evidence="1">Belongs to the YciI family.</text>
</comment>
<organism evidence="3">
    <name type="scientific">Streptoalloteichus sp. ATCC 53650</name>
    <dbReference type="NCBI Taxonomy" id="756733"/>
    <lineage>
        <taxon>Bacteria</taxon>
        <taxon>Bacillati</taxon>
        <taxon>Actinomycetota</taxon>
        <taxon>Actinomycetes</taxon>
        <taxon>Pseudonocardiales</taxon>
        <taxon>Pseudonocardiaceae</taxon>
        <taxon>Streptoalloteichus</taxon>
    </lineage>
</organism>
<sequence>MFLAVLTYRADLSEVDELKPTHLEYVQQQVDAGYYLLCGRKNPRTGGVILADGLDREKLARILDDDPFVRGGVAEYEITEFVPTRASEAVVATLGLTL</sequence>
<dbReference type="Pfam" id="PF03795">
    <property type="entry name" value="YCII"/>
    <property type="match status" value="1"/>
</dbReference>
<evidence type="ECO:0000259" key="2">
    <source>
        <dbReference type="Pfam" id="PF03795"/>
    </source>
</evidence>
<dbReference type="InterPro" id="IPR011008">
    <property type="entry name" value="Dimeric_a/b-barrel"/>
</dbReference>
<feature type="domain" description="YCII-related" evidence="2">
    <location>
        <begin position="1"/>
        <end position="81"/>
    </location>
</feature>
<proteinExistence type="inferred from homology"/>
<reference evidence="3" key="1">
    <citation type="journal article" date="2013" name="Proc. Natl. Acad. Sci. U.S.A.">
        <title>A new member of the 4-methylideneimidazole-5-one-containing aminomutase family from the enediyne kedarcidin biosynthetic pathway.</title>
        <authorList>
            <person name="Huang S.X."/>
            <person name="Lohman J.R."/>
            <person name="Huang T."/>
            <person name="Shen B."/>
        </authorList>
    </citation>
    <scope>NUCLEOTIDE SEQUENCE</scope>
    <source>
        <strain evidence="3">ATCC 53650</strain>
    </source>
</reference>
<dbReference type="AlphaFoldDB" id="K4P0V4"/>
<evidence type="ECO:0000256" key="1">
    <source>
        <dbReference type="ARBA" id="ARBA00007689"/>
    </source>
</evidence>
<dbReference type="PANTHER" id="PTHR37828:SF1">
    <property type="entry name" value="YCII-RELATED DOMAIN-CONTAINING PROTEIN"/>
    <property type="match status" value="1"/>
</dbReference>
<protein>
    <recommendedName>
        <fullName evidence="2">YCII-related domain-containing protein</fullName>
    </recommendedName>
</protein>